<protein>
    <submittedName>
        <fullName evidence="1">Uncharacterized protein</fullName>
    </submittedName>
</protein>
<organism evidence="1">
    <name type="scientific">Lepeophtheirus salmonis</name>
    <name type="common">Salmon louse</name>
    <name type="synonym">Caligus salmonis</name>
    <dbReference type="NCBI Taxonomy" id="72036"/>
    <lineage>
        <taxon>Eukaryota</taxon>
        <taxon>Metazoa</taxon>
        <taxon>Ecdysozoa</taxon>
        <taxon>Arthropoda</taxon>
        <taxon>Crustacea</taxon>
        <taxon>Multicrustacea</taxon>
        <taxon>Hexanauplia</taxon>
        <taxon>Copepoda</taxon>
        <taxon>Siphonostomatoida</taxon>
        <taxon>Caligidae</taxon>
        <taxon>Lepeophtheirus</taxon>
    </lineage>
</organism>
<feature type="non-terminal residue" evidence="1">
    <location>
        <position position="1"/>
    </location>
</feature>
<proteinExistence type="predicted"/>
<name>A0A0K2THH1_LEPSM</name>
<evidence type="ECO:0000313" key="1">
    <source>
        <dbReference type="EMBL" id="CDW25503.1"/>
    </source>
</evidence>
<dbReference type="EMBL" id="HACA01008142">
    <property type="protein sequence ID" value="CDW25503.1"/>
    <property type="molecule type" value="Transcribed_RNA"/>
</dbReference>
<reference evidence="1" key="1">
    <citation type="submission" date="2014-05" db="EMBL/GenBank/DDBJ databases">
        <authorList>
            <person name="Chronopoulou M."/>
        </authorList>
    </citation>
    <scope>NUCLEOTIDE SEQUENCE</scope>
    <source>
        <tissue evidence="1">Whole organism</tissue>
    </source>
</reference>
<accession>A0A0K2THH1</accession>
<sequence length="62" mass="7216">VIPSGLLTDENIVDIFKYISKSKSSISWNLIMNSRERACHRFELNDFTQLKNLKHSICFTVN</sequence>
<dbReference type="AlphaFoldDB" id="A0A0K2THH1"/>